<dbReference type="Gene3D" id="3.30.70.360">
    <property type="match status" value="1"/>
</dbReference>
<dbReference type="Gene3D" id="3.40.630.10">
    <property type="entry name" value="Zn peptidases"/>
    <property type="match status" value="1"/>
</dbReference>
<keyword evidence="3" id="KW-0378">Hydrolase</keyword>
<evidence type="ECO:0008006" key="6">
    <source>
        <dbReference type="Google" id="ProtNLM"/>
    </source>
</evidence>
<evidence type="ECO:0000256" key="1">
    <source>
        <dbReference type="ARBA" id="ARBA00022670"/>
    </source>
</evidence>
<dbReference type="PANTHER" id="PTHR43270">
    <property type="entry name" value="BETA-ALA-HIS DIPEPTIDASE"/>
    <property type="match status" value="1"/>
</dbReference>
<dbReference type="InterPro" id="IPR002933">
    <property type="entry name" value="Peptidase_M20"/>
</dbReference>
<sequence length="492" mass="57609">MVYPHSYRTEHSETRTSNSVYGEYHAQIQSKKIPIQPDLLKIIQFIDSHRKKFLRDVAEAVQIKSISGDLEYRDEVQKMINFAEDWLSLLGLKYERFNLGFHELEGKSVRLPTIILASLGTDMRKKTLCVYVHMDVKKPDESRWATDPWTLTENNHRFYGCGVAQGKGTLMQWFHVIEAFQESKTDFPVNLKFIIESMYHHNSAGLADFLPLRKHDFFVVMDNIIVCDSEWIGNKHPCIIYGTVGTIHYDLYVEKVPESKTDPRDDLVNIFKEIVDEEDHILIPHFEDIVTQITPEEEKMYEDIRDFNIEEVRENLPPYRQTWDKVKILMHYWRLPSIWVGETEECICPDKKVDIVKRHFIAKIVPRQIIDRSTNITISYVNHVVKKLNIENKVTCKLLSSTRYWNENVANHNYQAARRATIQIYKEDPSMIREDRVRVNLTILDRVLENNILLLPLVSRGSNAGGDNESITVRNFYESTKLLAAYLFQLAK</sequence>
<keyword evidence="1" id="KW-0645">Protease</keyword>
<evidence type="ECO:0000256" key="3">
    <source>
        <dbReference type="ARBA" id="ARBA00022801"/>
    </source>
</evidence>
<protein>
    <recommendedName>
        <fullName evidence="6">Cytosolic non-specific dipeptidase</fullName>
    </recommendedName>
</protein>
<dbReference type="GO" id="GO:0008233">
    <property type="term" value="F:peptidase activity"/>
    <property type="evidence" value="ECO:0007669"/>
    <property type="project" value="UniProtKB-KW"/>
</dbReference>
<evidence type="ECO:0000256" key="2">
    <source>
        <dbReference type="ARBA" id="ARBA00022723"/>
    </source>
</evidence>
<dbReference type="Proteomes" id="UP001168821">
    <property type="component" value="Unassembled WGS sequence"/>
</dbReference>
<dbReference type="GO" id="GO:0006508">
    <property type="term" value="P:proteolysis"/>
    <property type="evidence" value="ECO:0007669"/>
    <property type="project" value="UniProtKB-KW"/>
</dbReference>
<dbReference type="GO" id="GO:0046872">
    <property type="term" value="F:metal ion binding"/>
    <property type="evidence" value="ECO:0007669"/>
    <property type="project" value="UniProtKB-KW"/>
</dbReference>
<accession>A0AA38HSR4</accession>
<gene>
    <name evidence="4" type="ORF">Zmor_026007</name>
</gene>
<dbReference type="SUPFAM" id="SSF53187">
    <property type="entry name" value="Zn-dependent exopeptidases"/>
    <property type="match status" value="1"/>
</dbReference>
<keyword evidence="2" id="KW-0479">Metal-binding</keyword>
<keyword evidence="5" id="KW-1185">Reference proteome</keyword>
<organism evidence="4 5">
    <name type="scientific">Zophobas morio</name>
    <dbReference type="NCBI Taxonomy" id="2755281"/>
    <lineage>
        <taxon>Eukaryota</taxon>
        <taxon>Metazoa</taxon>
        <taxon>Ecdysozoa</taxon>
        <taxon>Arthropoda</taxon>
        <taxon>Hexapoda</taxon>
        <taxon>Insecta</taxon>
        <taxon>Pterygota</taxon>
        <taxon>Neoptera</taxon>
        <taxon>Endopterygota</taxon>
        <taxon>Coleoptera</taxon>
        <taxon>Polyphaga</taxon>
        <taxon>Cucujiformia</taxon>
        <taxon>Tenebrionidae</taxon>
        <taxon>Zophobas</taxon>
    </lineage>
</organism>
<dbReference type="EMBL" id="JALNTZ010000008">
    <property type="protein sequence ID" value="KAJ3643285.1"/>
    <property type="molecule type" value="Genomic_DNA"/>
</dbReference>
<dbReference type="AlphaFoldDB" id="A0AA38HSR4"/>
<evidence type="ECO:0000313" key="4">
    <source>
        <dbReference type="EMBL" id="KAJ3643285.1"/>
    </source>
</evidence>
<dbReference type="InterPro" id="IPR051458">
    <property type="entry name" value="Cyt/Met_Dipeptidase"/>
</dbReference>
<comment type="caution">
    <text evidence="4">The sequence shown here is derived from an EMBL/GenBank/DDBJ whole genome shotgun (WGS) entry which is preliminary data.</text>
</comment>
<dbReference type="PANTHER" id="PTHR43270:SF4">
    <property type="entry name" value="CARNOSINE DIPEPTIDASE 2, ISOFORM A"/>
    <property type="match status" value="1"/>
</dbReference>
<name>A0AA38HSR4_9CUCU</name>
<dbReference type="Pfam" id="PF01546">
    <property type="entry name" value="Peptidase_M20"/>
    <property type="match status" value="1"/>
</dbReference>
<reference evidence="4" key="1">
    <citation type="journal article" date="2023" name="G3 (Bethesda)">
        <title>Whole genome assemblies of Zophobas morio and Tenebrio molitor.</title>
        <authorList>
            <person name="Kaur S."/>
            <person name="Stinson S.A."/>
            <person name="diCenzo G.C."/>
        </authorList>
    </citation>
    <scope>NUCLEOTIDE SEQUENCE</scope>
    <source>
        <strain evidence="4">QUZm001</strain>
    </source>
</reference>
<proteinExistence type="predicted"/>
<evidence type="ECO:0000313" key="5">
    <source>
        <dbReference type="Proteomes" id="UP001168821"/>
    </source>
</evidence>